<dbReference type="Pfam" id="PF12982">
    <property type="entry name" value="DUF3866"/>
    <property type="match status" value="1"/>
</dbReference>
<evidence type="ECO:0000313" key="2">
    <source>
        <dbReference type="Proteomes" id="UP000602653"/>
    </source>
</evidence>
<organism evidence="1 2">
    <name type="scientific">Arcanobacterium phocisimile</name>
    <dbReference type="NCBI Taxonomy" id="1302235"/>
    <lineage>
        <taxon>Bacteria</taxon>
        <taxon>Bacillati</taxon>
        <taxon>Actinomycetota</taxon>
        <taxon>Actinomycetes</taxon>
        <taxon>Actinomycetales</taxon>
        <taxon>Actinomycetaceae</taxon>
        <taxon>Arcanobacterium</taxon>
    </lineage>
</organism>
<protein>
    <submittedName>
        <fullName evidence="1">DUF3866 family protein</fullName>
    </submittedName>
</protein>
<reference evidence="1 2" key="1">
    <citation type="submission" date="2021-02" db="EMBL/GenBank/DDBJ databases">
        <title>Complete Genome Sequence of Arcanobacterium phocisimile strain DSM 26142T from a harbour seal.</title>
        <authorList>
            <person name="Borowiak M."/>
            <person name="Alssahen M."/>
            <person name="Malorny B."/>
            <person name="Laemmler C."/>
            <person name="Siebert U."/>
            <person name="Ploetz M."/>
            <person name="Abdulmawjood A."/>
        </authorList>
    </citation>
    <scope>NUCLEOTIDE SEQUENCE [LARGE SCALE GENOMIC DNA]</scope>
    <source>
        <strain evidence="1 2">DSM 26142</strain>
    </source>
</reference>
<proteinExistence type="predicted"/>
<name>A0ABX7IMK8_9ACTO</name>
<dbReference type="EMBL" id="CP070228">
    <property type="protein sequence ID" value="QRV03023.1"/>
    <property type="molecule type" value="Genomic_DNA"/>
</dbReference>
<sequence>MMYRRGKIISLRRSWGQTCEYNVLLDDGRQVRALGYVPLVGNLDVDDDVILSGSAFERGLGTGGYMMIVIAPNKLPADPPSQPGHIVKARYTPQQYMVQGVDEQESDYHELLADAESINGMPVIVADLHSALPAIVAGIRETNPELTIAYVMTDGGALPAWFSMAGAKLTELGHIRGTITCGQAFGGELEAVNVHSALLAARHVWHADIAIVAQGPGNLGTGTRWGFSGVACGEALNAVHTLGGQPIACLRLSNADMRGRHFGISHHSLRVLRDVVKVGCDVAVPQISDTLHGLVSETWLTAMDDDLRELATFKLCTTRLVEIDRLYETLQNSPVPLKTMGRGLDEDVTSFIAAAAAGRFAAQQF</sequence>
<keyword evidence="2" id="KW-1185">Reference proteome</keyword>
<evidence type="ECO:0000313" key="1">
    <source>
        <dbReference type="EMBL" id="QRV03023.1"/>
    </source>
</evidence>
<dbReference type="InterPro" id="IPR024479">
    <property type="entry name" value="DUF3866"/>
</dbReference>
<accession>A0ABX7IMK8</accession>
<dbReference type="Proteomes" id="UP000602653">
    <property type="component" value="Chromosome"/>
</dbReference>
<gene>
    <name evidence="1" type="ORF">JTE88_04340</name>
</gene>